<keyword evidence="3" id="KW-1185">Reference proteome</keyword>
<feature type="region of interest" description="Disordered" evidence="1">
    <location>
        <begin position="18"/>
        <end position="38"/>
    </location>
</feature>
<reference evidence="3" key="1">
    <citation type="submission" date="2017-06" db="EMBL/GenBank/DDBJ databases">
        <authorList>
            <person name="Zhao X."/>
        </authorList>
    </citation>
    <scope>NUCLEOTIDE SEQUENCE [LARGE SCALE GENOMIC DNA]</scope>
</reference>
<evidence type="ECO:0000256" key="1">
    <source>
        <dbReference type="SAM" id="MobiDB-lite"/>
    </source>
</evidence>
<organism evidence="2 3">
    <name type="scientific">Serratia phage vB_SmaM_ 2050HW</name>
    <dbReference type="NCBI Taxonomy" id="2024252"/>
    <lineage>
        <taxon>Viruses</taxon>
        <taxon>Duplodnaviria</taxon>
        <taxon>Heunggongvirae</taxon>
        <taxon>Uroviricota</taxon>
        <taxon>Caudoviricetes</taxon>
        <taxon>Chimalliviridae</taxon>
        <taxon>Moabitevirus</taxon>
        <taxon>Moabitevirus mv2050HW</taxon>
    </lineage>
</organism>
<gene>
    <name evidence="2" type="ORF">2050HW_00205</name>
</gene>
<feature type="compositionally biased region" description="Acidic residues" evidence="1">
    <location>
        <begin position="20"/>
        <end position="38"/>
    </location>
</feature>
<dbReference type="Proteomes" id="UP000223363">
    <property type="component" value="Segment"/>
</dbReference>
<sequence length="38" mass="4208">MGDFLDFIMGAILCSAAAGELDEEEEELEVEEVEDEDD</sequence>
<dbReference type="EMBL" id="MF285618">
    <property type="protein sequence ID" value="ATA65540.1"/>
    <property type="molecule type" value="Genomic_DNA"/>
</dbReference>
<evidence type="ECO:0000313" key="3">
    <source>
        <dbReference type="Proteomes" id="UP000223363"/>
    </source>
</evidence>
<accession>A0A289ZW01</accession>
<proteinExistence type="predicted"/>
<name>A0A289ZW01_9CAUD</name>
<evidence type="ECO:0000313" key="2">
    <source>
        <dbReference type="EMBL" id="ATA65540.1"/>
    </source>
</evidence>
<protein>
    <submittedName>
        <fullName evidence="2">Uncharacterized protein</fullName>
    </submittedName>
</protein>